<accession>A0A366DHU7</accession>
<dbReference type="Proteomes" id="UP000252893">
    <property type="component" value="Unassembled WGS sequence"/>
</dbReference>
<name>A0A366DHU7_9HYPH</name>
<organism evidence="1 2">
    <name type="scientific">Pseudochrobactrum asaccharolyticum</name>
    <dbReference type="NCBI Taxonomy" id="354351"/>
    <lineage>
        <taxon>Bacteria</taxon>
        <taxon>Pseudomonadati</taxon>
        <taxon>Pseudomonadota</taxon>
        <taxon>Alphaproteobacteria</taxon>
        <taxon>Hyphomicrobiales</taxon>
        <taxon>Brucellaceae</taxon>
        <taxon>Pseudochrobactrum</taxon>
    </lineage>
</organism>
<gene>
    <name evidence="1" type="ORF">DFR47_11527</name>
</gene>
<dbReference type="OrthoDB" id="7284604at2"/>
<keyword evidence="2" id="KW-1185">Reference proteome</keyword>
<evidence type="ECO:0000313" key="2">
    <source>
        <dbReference type="Proteomes" id="UP000252893"/>
    </source>
</evidence>
<dbReference type="EMBL" id="QNRH01000015">
    <property type="protein sequence ID" value="RBO89660.1"/>
    <property type="molecule type" value="Genomic_DNA"/>
</dbReference>
<comment type="caution">
    <text evidence="1">The sequence shown here is derived from an EMBL/GenBank/DDBJ whole genome shotgun (WGS) entry which is preliminary data.</text>
</comment>
<dbReference type="AlphaFoldDB" id="A0A366DHU7"/>
<protein>
    <submittedName>
        <fullName evidence="1">Uncharacterized protein</fullName>
    </submittedName>
</protein>
<sequence>MGMDCISADGGLTAELGFVTIKIHEDTIKQLLLDAVDASSEEPSIKELLKAKIKSGTVEMLSRLLTEDLRKGLSQMPNAALWLRTQLGL</sequence>
<evidence type="ECO:0000313" key="1">
    <source>
        <dbReference type="EMBL" id="RBO89660.1"/>
    </source>
</evidence>
<dbReference type="RefSeq" id="WP_113946351.1">
    <property type="nucleotide sequence ID" value="NZ_JBHEEG010000015.1"/>
</dbReference>
<reference evidence="1 2" key="1">
    <citation type="submission" date="2018-06" db="EMBL/GenBank/DDBJ databases">
        <title>Genomic Encyclopedia of Type Strains, Phase IV (KMG-IV): sequencing the most valuable type-strain genomes for metagenomic binning, comparative biology and taxonomic classification.</title>
        <authorList>
            <person name="Goeker M."/>
        </authorList>
    </citation>
    <scope>NUCLEOTIDE SEQUENCE [LARGE SCALE GENOMIC DNA]</scope>
    <source>
        <strain evidence="1 2">DSM 25619</strain>
    </source>
</reference>
<proteinExistence type="predicted"/>